<evidence type="ECO:0000313" key="10">
    <source>
        <dbReference type="Proteomes" id="UP000199382"/>
    </source>
</evidence>
<feature type="compositionally biased region" description="Basic residues" evidence="6">
    <location>
        <begin position="317"/>
        <end position="326"/>
    </location>
</feature>
<dbReference type="GO" id="GO:0005524">
    <property type="term" value="F:ATP binding"/>
    <property type="evidence" value="ECO:0007669"/>
    <property type="project" value="UniProtKB-UniRule"/>
</dbReference>
<dbReference type="PROSITE" id="PS00109">
    <property type="entry name" value="PROTEIN_KINASE_TYR"/>
    <property type="match status" value="1"/>
</dbReference>
<dbReference type="Gene3D" id="3.30.200.20">
    <property type="entry name" value="Phosphorylase Kinase, domain 1"/>
    <property type="match status" value="1"/>
</dbReference>
<dbReference type="CDD" id="cd14014">
    <property type="entry name" value="STKc_PknB_like"/>
    <property type="match status" value="1"/>
</dbReference>
<sequence>MNSRTGDTEFRIGDVLNNTFRIEACLGSGGTSEVFRARNEISGRLVALKVLKAELADKEDFLVLMKREEEMRDIRHHAVVGYSENHRTADGHVYLVMDYVEGPSLEDKMKAGGMSAEDLLIVGRRVAEGLQAAHDRRIVHRDLSPDNIILKNGDPAKAVIIDFGIAKDANPGAKTIVGTEFAGKFSYAAPEQFGGMADARTDIYALGMTLLATYRGKSPRLGGSLIEMLEVKKQEVDLQDVPQPFAGLLARMLAPAPADRFQSCQEILDEIDRITGKTLATSTATGAGSLPPGLLGLPGTEPEPVSSEKSVPPKVNKPAKAKPEPKKKRSLLPRLLVVLLVGALGAGGWFFYSTQIASRLPFADPYVLTAERGEIGGPVLNGNVPTQEMLDSLTERAARQNGSQNLSLARGDISEGWPSAVAEVLSAADVLNSYKLRVEGNNITISGHTTDAGVNENVQQFLRTASLPDGMQVSGRIDFVPPILPVAEVRAIIDTAADCGALQLISAPGESYEIDDTIEVGGTLSSPESRQDLFDSLNAVAEGRDISITTELLNPALCVIEGQLPNLPSRGIEVALEFGATGHPNPSGEFFVGENPVIDVVLPANLQDGYLYVSIIDVTGSVFHLLPNVARPENSVAKLRNGKSGTVPIRVAYPRSEAAPDKIAFLVDDSLLGKSKVLVLHTATPIFDTFRPISESAEGYAEALKQVNSNGEVTIDALDSRLLTLSVPG</sequence>
<evidence type="ECO:0000256" key="1">
    <source>
        <dbReference type="ARBA" id="ARBA00022679"/>
    </source>
</evidence>
<evidence type="ECO:0000256" key="4">
    <source>
        <dbReference type="ARBA" id="ARBA00022840"/>
    </source>
</evidence>
<evidence type="ECO:0000256" key="5">
    <source>
        <dbReference type="PROSITE-ProRule" id="PRU10141"/>
    </source>
</evidence>
<accession>A0A1G8K751</accession>
<dbReference type="PROSITE" id="PS00107">
    <property type="entry name" value="PROTEIN_KINASE_ATP"/>
    <property type="match status" value="1"/>
</dbReference>
<keyword evidence="9" id="KW-0723">Serine/threonine-protein kinase</keyword>
<dbReference type="SUPFAM" id="SSF56112">
    <property type="entry name" value="Protein kinase-like (PK-like)"/>
    <property type="match status" value="1"/>
</dbReference>
<feature type="binding site" evidence="5">
    <location>
        <position position="49"/>
    </location>
    <ligand>
        <name>ATP</name>
        <dbReference type="ChEBI" id="CHEBI:30616"/>
    </ligand>
</feature>
<dbReference type="GO" id="GO:0004674">
    <property type="term" value="F:protein serine/threonine kinase activity"/>
    <property type="evidence" value="ECO:0007669"/>
    <property type="project" value="UniProtKB-KW"/>
</dbReference>
<dbReference type="PROSITE" id="PS50011">
    <property type="entry name" value="PROTEIN_KINASE_DOM"/>
    <property type="match status" value="1"/>
</dbReference>
<dbReference type="Gene3D" id="3.40.1520.20">
    <property type="match status" value="1"/>
</dbReference>
<dbReference type="STRING" id="571298.SAMN04488026_1002166"/>
<evidence type="ECO:0000256" key="7">
    <source>
        <dbReference type="SAM" id="Phobius"/>
    </source>
</evidence>
<dbReference type="OrthoDB" id="9801841at2"/>
<feature type="region of interest" description="Disordered" evidence="6">
    <location>
        <begin position="282"/>
        <end position="326"/>
    </location>
</feature>
<dbReference type="InterPro" id="IPR000719">
    <property type="entry name" value="Prot_kinase_dom"/>
</dbReference>
<dbReference type="RefSeq" id="WP_093148460.1">
    <property type="nucleotide sequence ID" value="NZ_FNEK01000002.1"/>
</dbReference>
<evidence type="ECO:0000256" key="6">
    <source>
        <dbReference type="SAM" id="MobiDB-lite"/>
    </source>
</evidence>
<dbReference type="InterPro" id="IPR008266">
    <property type="entry name" value="Tyr_kinase_AS"/>
</dbReference>
<keyword evidence="3 9" id="KW-0418">Kinase</keyword>
<feature type="domain" description="Protein kinase" evidence="8">
    <location>
        <begin position="20"/>
        <end position="274"/>
    </location>
</feature>
<evidence type="ECO:0000313" key="9">
    <source>
        <dbReference type="EMBL" id="SDI39268.1"/>
    </source>
</evidence>
<dbReference type="Pfam" id="PF00069">
    <property type="entry name" value="Pkinase"/>
    <property type="match status" value="1"/>
</dbReference>
<keyword evidence="2 5" id="KW-0547">Nucleotide-binding</keyword>
<keyword evidence="4 5" id="KW-0067">ATP-binding</keyword>
<proteinExistence type="predicted"/>
<keyword evidence="7" id="KW-1133">Transmembrane helix</keyword>
<reference evidence="9 10" key="1">
    <citation type="submission" date="2016-10" db="EMBL/GenBank/DDBJ databases">
        <authorList>
            <person name="de Groot N.N."/>
        </authorList>
    </citation>
    <scope>NUCLEOTIDE SEQUENCE [LARGE SCALE GENOMIC DNA]</scope>
    <source>
        <strain evidence="9 10">DSM 25294</strain>
    </source>
</reference>
<keyword evidence="1" id="KW-0808">Transferase</keyword>
<keyword evidence="7" id="KW-0472">Membrane</keyword>
<gene>
    <name evidence="9" type="ORF">SAMN04488026_1002166</name>
</gene>
<evidence type="ECO:0000256" key="3">
    <source>
        <dbReference type="ARBA" id="ARBA00022777"/>
    </source>
</evidence>
<keyword evidence="7" id="KW-0812">Transmembrane</keyword>
<dbReference type="Gene3D" id="1.10.510.10">
    <property type="entry name" value="Transferase(Phosphotransferase) domain 1"/>
    <property type="match status" value="1"/>
</dbReference>
<keyword evidence="10" id="KW-1185">Reference proteome</keyword>
<dbReference type="AlphaFoldDB" id="A0A1G8K751"/>
<dbReference type="PANTHER" id="PTHR43289:SF6">
    <property type="entry name" value="SERINE_THREONINE-PROTEIN KINASE NEKL-3"/>
    <property type="match status" value="1"/>
</dbReference>
<protein>
    <submittedName>
        <fullName evidence="9">Serine/threonine protein kinase</fullName>
    </submittedName>
</protein>
<dbReference type="InterPro" id="IPR011009">
    <property type="entry name" value="Kinase-like_dom_sf"/>
</dbReference>
<dbReference type="Proteomes" id="UP000199382">
    <property type="component" value="Unassembled WGS sequence"/>
</dbReference>
<feature type="transmembrane region" description="Helical" evidence="7">
    <location>
        <begin position="331"/>
        <end position="352"/>
    </location>
</feature>
<name>A0A1G8K751_9RHOB</name>
<evidence type="ECO:0000256" key="2">
    <source>
        <dbReference type="ARBA" id="ARBA00022741"/>
    </source>
</evidence>
<organism evidence="9 10">
    <name type="scientific">Aliiruegeria lutimaris</name>
    <dbReference type="NCBI Taxonomy" id="571298"/>
    <lineage>
        <taxon>Bacteria</taxon>
        <taxon>Pseudomonadati</taxon>
        <taxon>Pseudomonadota</taxon>
        <taxon>Alphaproteobacteria</taxon>
        <taxon>Rhodobacterales</taxon>
        <taxon>Roseobacteraceae</taxon>
        <taxon>Aliiruegeria</taxon>
    </lineage>
</organism>
<evidence type="ECO:0000259" key="8">
    <source>
        <dbReference type="PROSITE" id="PS50011"/>
    </source>
</evidence>
<dbReference type="EMBL" id="FNEK01000002">
    <property type="protein sequence ID" value="SDI39268.1"/>
    <property type="molecule type" value="Genomic_DNA"/>
</dbReference>
<feature type="compositionally biased region" description="Low complexity" evidence="6">
    <location>
        <begin position="282"/>
        <end position="316"/>
    </location>
</feature>
<dbReference type="InterPro" id="IPR017441">
    <property type="entry name" value="Protein_kinase_ATP_BS"/>
</dbReference>
<dbReference type="PANTHER" id="PTHR43289">
    <property type="entry name" value="MITOGEN-ACTIVATED PROTEIN KINASE KINASE KINASE 20-RELATED"/>
    <property type="match status" value="1"/>
</dbReference>